<dbReference type="EMBL" id="JABEMC010000002">
    <property type="protein sequence ID" value="NNG78725.1"/>
    <property type="molecule type" value="Genomic_DNA"/>
</dbReference>
<keyword evidence="1" id="KW-0812">Transmembrane</keyword>
<feature type="transmembrane region" description="Helical" evidence="1">
    <location>
        <begin position="62"/>
        <end position="79"/>
    </location>
</feature>
<dbReference type="Proteomes" id="UP000549517">
    <property type="component" value="Unassembled WGS sequence"/>
</dbReference>
<sequence>MTLYATIVFLGLIVFYAAVAVWRARQASRAAASVSRLGLIVSIAAALAVFVFQWMLVSLPSWAYLIWVPAALALVYATFEAVRIGPQLPWLRPGHRRSDIAAALAEGTFALLVIAAVVASVVLALQ</sequence>
<dbReference type="AlphaFoldDB" id="A0A849AS28"/>
<feature type="transmembrane region" description="Helical" evidence="1">
    <location>
        <begin position="6"/>
        <end position="25"/>
    </location>
</feature>
<feature type="transmembrane region" description="Helical" evidence="1">
    <location>
        <begin position="37"/>
        <end position="56"/>
    </location>
</feature>
<keyword evidence="1" id="KW-1133">Transmembrane helix</keyword>
<dbReference type="RefSeq" id="WP_170273792.1">
    <property type="nucleotide sequence ID" value="NZ_BAAAKH010000007.1"/>
</dbReference>
<accession>A0A849AS28</accession>
<gene>
    <name evidence="2" type="ORF">HLA91_04940</name>
</gene>
<comment type="caution">
    <text evidence="2">The sequence shown here is derived from an EMBL/GenBank/DDBJ whole genome shotgun (WGS) entry which is preliminary data.</text>
</comment>
<feature type="transmembrane region" description="Helical" evidence="1">
    <location>
        <begin position="100"/>
        <end position="125"/>
    </location>
</feature>
<reference evidence="2 3" key="1">
    <citation type="submission" date="2020-05" db="EMBL/GenBank/DDBJ databases">
        <title>MicrobeNet Type strains.</title>
        <authorList>
            <person name="Nicholson A.C."/>
        </authorList>
    </citation>
    <scope>NUCLEOTIDE SEQUENCE [LARGE SCALE GENOMIC DNA]</scope>
    <source>
        <strain evidence="2 3">CCUG 46604</strain>
    </source>
</reference>
<name>A0A849AS28_9MICO</name>
<protein>
    <submittedName>
        <fullName evidence="2">Uncharacterized protein</fullName>
    </submittedName>
</protein>
<organism evidence="2 3">
    <name type="scientific">Brevibacterium luteolum</name>
    <dbReference type="NCBI Taxonomy" id="199591"/>
    <lineage>
        <taxon>Bacteria</taxon>
        <taxon>Bacillati</taxon>
        <taxon>Actinomycetota</taxon>
        <taxon>Actinomycetes</taxon>
        <taxon>Micrococcales</taxon>
        <taxon>Brevibacteriaceae</taxon>
        <taxon>Brevibacterium</taxon>
    </lineage>
</organism>
<keyword evidence="1" id="KW-0472">Membrane</keyword>
<proteinExistence type="predicted"/>
<evidence type="ECO:0000313" key="3">
    <source>
        <dbReference type="Proteomes" id="UP000549517"/>
    </source>
</evidence>
<evidence type="ECO:0000313" key="2">
    <source>
        <dbReference type="EMBL" id="NNG78725.1"/>
    </source>
</evidence>
<evidence type="ECO:0000256" key="1">
    <source>
        <dbReference type="SAM" id="Phobius"/>
    </source>
</evidence>